<dbReference type="AlphaFoldDB" id="A0A4C1SCC2"/>
<protein>
    <submittedName>
        <fullName evidence="4">Phospholipase D2</fullName>
    </submittedName>
</protein>
<dbReference type="PANTHER" id="PTHR18896:SF76">
    <property type="entry name" value="PHOSPHOLIPASE"/>
    <property type="match status" value="1"/>
</dbReference>
<keyword evidence="3" id="KW-0443">Lipid metabolism</keyword>
<comment type="caution">
    <text evidence="4">The sequence shown here is derived from an EMBL/GenBank/DDBJ whole genome shotgun (WGS) entry which is preliminary data.</text>
</comment>
<dbReference type="OrthoDB" id="14911at2759"/>
<evidence type="ECO:0000313" key="5">
    <source>
        <dbReference type="Proteomes" id="UP000299102"/>
    </source>
</evidence>
<dbReference type="GO" id="GO:0004630">
    <property type="term" value="F:phospholipase D activity"/>
    <property type="evidence" value="ECO:0007669"/>
    <property type="project" value="UniProtKB-EC"/>
</dbReference>
<dbReference type="STRING" id="151549.A0A4C1SCC2"/>
<comment type="catalytic activity">
    <reaction evidence="1">
        <text>a 1,2-diacyl-sn-glycero-3-phosphocholine + H2O = a 1,2-diacyl-sn-glycero-3-phosphate + choline + H(+)</text>
        <dbReference type="Rhea" id="RHEA:14445"/>
        <dbReference type="ChEBI" id="CHEBI:15354"/>
        <dbReference type="ChEBI" id="CHEBI:15377"/>
        <dbReference type="ChEBI" id="CHEBI:15378"/>
        <dbReference type="ChEBI" id="CHEBI:57643"/>
        <dbReference type="ChEBI" id="CHEBI:58608"/>
        <dbReference type="EC" id="3.1.4.4"/>
    </reaction>
</comment>
<evidence type="ECO:0000256" key="2">
    <source>
        <dbReference type="ARBA" id="ARBA00022737"/>
    </source>
</evidence>
<dbReference type="InterPro" id="IPR015679">
    <property type="entry name" value="PLipase_D_fam"/>
</dbReference>
<dbReference type="PANTHER" id="PTHR18896">
    <property type="entry name" value="PHOSPHOLIPASE D"/>
    <property type="match status" value="1"/>
</dbReference>
<organism evidence="4 5">
    <name type="scientific">Eumeta variegata</name>
    <name type="common">Bagworm moth</name>
    <name type="synonym">Eumeta japonica</name>
    <dbReference type="NCBI Taxonomy" id="151549"/>
    <lineage>
        <taxon>Eukaryota</taxon>
        <taxon>Metazoa</taxon>
        <taxon>Ecdysozoa</taxon>
        <taxon>Arthropoda</taxon>
        <taxon>Hexapoda</taxon>
        <taxon>Insecta</taxon>
        <taxon>Pterygota</taxon>
        <taxon>Neoptera</taxon>
        <taxon>Endopterygota</taxon>
        <taxon>Lepidoptera</taxon>
        <taxon>Glossata</taxon>
        <taxon>Ditrysia</taxon>
        <taxon>Tineoidea</taxon>
        <taxon>Psychidae</taxon>
        <taxon>Oiketicinae</taxon>
        <taxon>Eumeta</taxon>
    </lineage>
</organism>
<dbReference type="Proteomes" id="UP000299102">
    <property type="component" value="Unassembled WGS sequence"/>
</dbReference>
<keyword evidence="2" id="KW-0677">Repeat</keyword>
<dbReference type="EMBL" id="BGZK01006616">
    <property type="protein sequence ID" value="GBO99754.1"/>
    <property type="molecule type" value="Genomic_DNA"/>
</dbReference>
<gene>
    <name evidence="4" type="primary">Pld2</name>
    <name evidence="4" type="ORF">EVAR_71736_1</name>
</gene>
<evidence type="ECO:0000313" key="4">
    <source>
        <dbReference type="EMBL" id="GBO99754.1"/>
    </source>
</evidence>
<evidence type="ECO:0000256" key="3">
    <source>
        <dbReference type="ARBA" id="ARBA00023098"/>
    </source>
</evidence>
<dbReference type="GO" id="GO:0009395">
    <property type="term" value="P:phospholipid catabolic process"/>
    <property type="evidence" value="ECO:0007669"/>
    <property type="project" value="TreeGrafter"/>
</dbReference>
<sequence length="232" mass="27034">MPNPHNSYAPERSDITAQWFVDGSSYMSAVADALEAATEEIYITDWWLSPEIYMKRPAVDGDYWRLDKILLRKAQEGVRIFVLLFKEVEMALGINSYYSKQSLVNLHENIKGKDLVSRLTMNEGDKTPEPIKDAKQLVFTIPQINETHCLDDPTPFQTQILDDYYGQAKYWFGKDYSNFIMKDWMHLDAPFVDMIDRTTTPRMPWHDAIYNGRSCRTRRGSSFHTTLECHET</sequence>
<name>A0A4C1SCC2_EUMVA</name>
<dbReference type="SUPFAM" id="SSF56024">
    <property type="entry name" value="Phospholipase D/nuclease"/>
    <property type="match status" value="1"/>
</dbReference>
<dbReference type="GO" id="GO:0060627">
    <property type="term" value="P:regulation of vesicle-mediated transport"/>
    <property type="evidence" value="ECO:0007669"/>
    <property type="project" value="TreeGrafter"/>
</dbReference>
<evidence type="ECO:0000256" key="1">
    <source>
        <dbReference type="ARBA" id="ARBA00000798"/>
    </source>
</evidence>
<proteinExistence type="predicted"/>
<keyword evidence="5" id="KW-1185">Reference proteome</keyword>
<reference evidence="4 5" key="1">
    <citation type="journal article" date="2019" name="Commun. Biol.">
        <title>The bagworm genome reveals a unique fibroin gene that provides high tensile strength.</title>
        <authorList>
            <person name="Kono N."/>
            <person name="Nakamura H."/>
            <person name="Ohtoshi R."/>
            <person name="Tomita M."/>
            <person name="Numata K."/>
            <person name="Arakawa K."/>
        </authorList>
    </citation>
    <scope>NUCLEOTIDE SEQUENCE [LARGE SCALE GENOMIC DNA]</scope>
</reference>
<accession>A0A4C1SCC2</accession>